<evidence type="ECO:0000256" key="4">
    <source>
        <dbReference type="SAM" id="MobiDB-lite"/>
    </source>
</evidence>
<dbReference type="InterPro" id="IPR038765">
    <property type="entry name" value="Papain-like_cys_pep_sf"/>
</dbReference>
<dbReference type="GO" id="GO:0008234">
    <property type="term" value="F:cysteine-type peptidase activity"/>
    <property type="evidence" value="ECO:0007669"/>
    <property type="project" value="InterPro"/>
</dbReference>
<dbReference type="PROSITE" id="PS50600">
    <property type="entry name" value="ULP_PROTEASE"/>
    <property type="match status" value="1"/>
</dbReference>
<organism evidence="6 7">
    <name type="scientific">Capsicum baccatum</name>
    <name type="common">Peruvian pepper</name>
    <dbReference type="NCBI Taxonomy" id="33114"/>
    <lineage>
        <taxon>Eukaryota</taxon>
        <taxon>Viridiplantae</taxon>
        <taxon>Streptophyta</taxon>
        <taxon>Embryophyta</taxon>
        <taxon>Tracheophyta</taxon>
        <taxon>Spermatophyta</taxon>
        <taxon>Magnoliopsida</taxon>
        <taxon>eudicotyledons</taxon>
        <taxon>Gunneridae</taxon>
        <taxon>Pentapetalae</taxon>
        <taxon>asterids</taxon>
        <taxon>lamiids</taxon>
        <taxon>Solanales</taxon>
        <taxon>Solanaceae</taxon>
        <taxon>Solanoideae</taxon>
        <taxon>Capsiceae</taxon>
        <taxon>Capsicum</taxon>
    </lineage>
</organism>
<dbReference type="InterPro" id="IPR003653">
    <property type="entry name" value="Peptidase_C48_C"/>
</dbReference>
<dbReference type="SUPFAM" id="SSF54001">
    <property type="entry name" value="Cysteine proteinases"/>
    <property type="match status" value="1"/>
</dbReference>
<evidence type="ECO:0000259" key="5">
    <source>
        <dbReference type="PROSITE" id="PS50600"/>
    </source>
</evidence>
<evidence type="ECO:0000313" key="7">
    <source>
        <dbReference type="Proteomes" id="UP000224567"/>
    </source>
</evidence>
<dbReference type="PANTHER" id="PTHR31470">
    <property type="entry name" value="CYSTEINE PROTEINASES SUPERFAMILY PROTEIN-RELATED-RELATED"/>
    <property type="match status" value="1"/>
</dbReference>
<dbReference type="Pfam" id="PF02902">
    <property type="entry name" value="Peptidase_C48"/>
    <property type="match status" value="1"/>
</dbReference>
<dbReference type="Gene3D" id="3.40.395.10">
    <property type="entry name" value="Adenoviral Proteinase, Chain A"/>
    <property type="match status" value="1"/>
</dbReference>
<evidence type="ECO:0000256" key="1">
    <source>
        <dbReference type="ARBA" id="ARBA00005234"/>
    </source>
</evidence>
<reference evidence="6 7" key="1">
    <citation type="journal article" date="2017" name="Genome Biol.">
        <title>New reference genome sequences of hot pepper reveal the massive evolution of plant disease-resistance genes by retroduplication.</title>
        <authorList>
            <person name="Kim S."/>
            <person name="Park J."/>
            <person name="Yeom S.I."/>
            <person name="Kim Y.M."/>
            <person name="Seo E."/>
            <person name="Kim K.T."/>
            <person name="Kim M.S."/>
            <person name="Lee J.M."/>
            <person name="Cheong K."/>
            <person name="Shin H.S."/>
            <person name="Kim S.B."/>
            <person name="Han K."/>
            <person name="Lee J."/>
            <person name="Park M."/>
            <person name="Lee H.A."/>
            <person name="Lee H.Y."/>
            <person name="Lee Y."/>
            <person name="Oh S."/>
            <person name="Lee J.H."/>
            <person name="Choi E."/>
            <person name="Choi E."/>
            <person name="Lee S.E."/>
            <person name="Jeon J."/>
            <person name="Kim H."/>
            <person name="Choi G."/>
            <person name="Song H."/>
            <person name="Lee J."/>
            <person name="Lee S.C."/>
            <person name="Kwon J.K."/>
            <person name="Lee H.Y."/>
            <person name="Koo N."/>
            <person name="Hong Y."/>
            <person name="Kim R.W."/>
            <person name="Kang W.H."/>
            <person name="Huh J.H."/>
            <person name="Kang B.C."/>
            <person name="Yang T.J."/>
            <person name="Lee Y.H."/>
            <person name="Bennetzen J.L."/>
            <person name="Choi D."/>
        </authorList>
    </citation>
    <scope>NUCLEOTIDE SEQUENCE [LARGE SCALE GENOMIC DNA]</scope>
    <source>
        <strain evidence="7">cv. PBC81</strain>
    </source>
</reference>
<dbReference type="AlphaFoldDB" id="A0A2G2W7X4"/>
<gene>
    <name evidence="6" type="ORF">CQW23_20153</name>
</gene>
<proteinExistence type="inferred from homology"/>
<dbReference type="STRING" id="33114.A0A2G2W7X4"/>
<dbReference type="Proteomes" id="UP000224567">
    <property type="component" value="Unassembled WGS sequence"/>
</dbReference>
<keyword evidence="7" id="KW-1185">Reference proteome</keyword>
<comment type="caution">
    <text evidence="6">The sequence shown here is derived from an EMBL/GenBank/DDBJ whole genome shotgun (WGS) entry which is preliminary data.</text>
</comment>
<feature type="compositionally biased region" description="Basic and acidic residues" evidence="4">
    <location>
        <begin position="170"/>
        <end position="184"/>
    </location>
</feature>
<feature type="region of interest" description="Disordered" evidence="4">
    <location>
        <begin position="170"/>
        <end position="255"/>
    </location>
</feature>
<keyword evidence="3" id="KW-0378">Hydrolase</keyword>
<evidence type="ECO:0000256" key="2">
    <source>
        <dbReference type="ARBA" id="ARBA00022670"/>
    </source>
</evidence>
<feature type="domain" description="Ubiquitin-like protease family profile" evidence="5">
    <location>
        <begin position="1"/>
        <end position="165"/>
    </location>
</feature>
<protein>
    <recommendedName>
        <fullName evidence="5">Ubiquitin-like protease family profile domain-containing protein</fullName>
    </recommendedName>
</protein>
<name>A0A2G2W7X4_CAPBA</name>
<accession>A0A2G2W7X4</accession>
<evidence type="ECO:0000256" key="3">
    <source>
        <dbReference type="ARBA" id="ARBA00022801"/>
    </source>
</evidence>
<comment type="similarity">
    <text evidence="1">Belongs to the peptidase C48 family.</text>
</comment>
<keyword evidence="2" id="KW-0645">Protease</keyword>
<evidence type="ECO:0000313" key="6">
    <source>
        <dbReference type="EMBL" id="PHT41299.1"/>
    </source>
</evidence>
<dbReference type="GO" id="GO:0006508">
    <property type="term" value="P:proteolysis"/>
    <property type="evidence" value="ECO:0007669"/>
    <property type="project" value="UniProtKB-KW"/>
</dbReference>
<sequence>MKSNSGEASGRVTVTCVSGGADLPWHLIDEVYIPINCGDEFHWALVVVVIKERRIRVYDSMSLRKRSGLFSEIQKLAKILPTYLDMSVFLEQKVRIDWSMIEACRDKIGNPFDVQYIEGITQQIIGSLVLYESSNLLGNLHRSASVGNLQSGDEGFALSFFMRDGEFRKNERAPAEQPAEEGRGTMDQTGKGKQKFTDQPMRQLRQKRNVVSDSDDDDDGQGKQPDQTGKGKQKVTDQPMRQLRQRRNVISDSDDDGVLMDLDVIADSSSDDDFEDVFGSSLNKNIRENINEGNQEYEYGHDILEEEEEVPEHISEAIHEENQNPEEVAEPHITESMHEKNQNQAEVADPHIAEAVPKGNQENAQDIHGVNLVAQNNRVARELTRLGHPILAQGGRQRRTRAAYVNRKCFCRPEHELQITTNFKKARASNKGGSLHTSGAQSQENVRRKLNRYLQSIEDFCRTLPDDSQDLSLSKERNERIWLDMVDGMSRYGYAYGLPQRTFREFYLELEGLGSSQDDE</sequence>
<reference evidence="7" key="2">
    <citation type="journal article" date="2017" name="J. Anim. Genet.">
        <title>Multiple reference genome sequences of hot pepper reveal the massive evolution of plant disease resistance genes by retroduplication.</title>
        <authorList>
            <person name="Kim S."/>
            <person name="Park J."/>
            <person name="Yeom S.-I."/>
            <person name="Kim Y.-M."/>
            <person name="Seo E."/>
            <person name="Kim K.-T."/>
            <person name="Kim M.-S."/>
            <person name="Lee J.M."/>
            <person name="Cheong K."/>
            <person name="Shin H.-S."/>
            <person name="Kim S.-B."/>
            <person name="Han K."/>
            <person name="Lee J."/>
            <person name="Park M."/>
            <person name="Lee H.-A."/>
            <person name="Lee H.-Y."/>
            <person name="Lee Y."/>
            <person name="Oh S."/>
            <person name="Lee J.H."/>
            <person name="Choi E."/>
            <person name="Choi E."/>
            <person name="Lee S.E."/>
            <person name="Jeon J."/>
            <person name="Kim H."/>
            <person name="Choi G."/>
            <person name="Song H."/>
            <person name="Lee J."/>
            <person name="Lee S.-C."/>
            <person name="Kwon J.-K."/>
            <person name="Lee H.-Y."/>
            <person name="Koo N."/>
            <person name="Hong Y."/>
            <person name="Kim R.W."/>
            <person name="Kang W.-H."/>
            <person name="Huh J.H."/>
            <person name="Kang B.-C."/>
            <person name="Yang T.-J."/>
            <person name="Lee Y.-H."/>
            <person name="Bennetzen J.L."/>
            <person name="Choi D."/>
        </authorList>
    </citation>
    <scope>NUCLEOTIDE SEQUENCE [LARGE SCALE GENOMIC DNA]</scope>
    <source>
        <strain evidence="7">cv. PBC81</strain>
    </source>
</reference>
<dbReference type="PANTHER" id="PTHR31470:SF46">
    <property type="entry name" value="ULP1 PROTEASE FAMILY, C-TERMINAL CATALYTIC DOMAIN CONTAINING PROTEIN"/>
    <property type="match status" value="1"/>
</dbReference>
<dbReference type="EMBL" id="MLFT02000008">
    <property type="protein sequence ID" value="PHT41299.1"/>
    <property type="molecule type" value="Genomic_DNA"/>
</dbReference>
<dbReference type="OrthoDB" id="1326739at2759"/>